<proteinExistence type="predicted"/>
<evidence type="ECO:0000313" key="2">
    <source>
        <dbReference type="Proteomes" id="UP000887116"/>
    </source>
</evidence>
<comment type="caution">
    <text evidence="1">The sequence shown here is derived from an EMBL/GenBank/DDBJ whole genome shotgun (WGS) entry which is preliminary data.</text>
</comment>
<dbReference type="AlphaFoldDB" id="A0A8X6HXH5"/>
<sequence length="80" mass="9043">MKSLVSFAAFRNSFKQIEFVAVVSWSHFSTTSQEANENETVAVKLWGIIEMQNNRERVLPLLNKGMILLAPPQSAVSNYK</sequence>
<evidence type="ECO:0000313" key="1">
    <source>
        <dbReference type="EMBL" id="GFQ67050.1"/>
    </source>
</evidence>
<dbReference type="Proteomes" id="UP000887116">
    <property type="component" value="Unassembled WGS sequence"/>
</dbReference>
<name>A0A8X6HXH5_TRICU</name>
<accession>A0A8X6HXH5</accession>
<keyword evidence="2" id="KW-1185">Reference proteome</keyword>
<protein>
    <submittedName>
        <fullName evidence="1">Uncharacterized protein</fullName>
    </submittedName>
</protein>
<dbReference type="EMBL" id="BMAO01020395">
    <property type="protein sequence ID" value="GFQ67050.1"/>
    <property type="molecule type" value="Genomic_DNA"/>
</dbReference>
<reference evidence="1" key="1">
    <citation type="submission" date="2020-07" db="EMBL/GenBank/DDBJ databases">
        <title>Multicomponent nature underlies the extraordinary mechanical properties of spider dragline silk.</title>
        <authorList>
            <person name="Kono N."/>
            <person name="Nakamura H."/>
            <person name="Mori M."/>
            <person name="Yoshida Y."/>
            <person name="Ohtoshi R."/>
            <person name="Malay A.D."/>
            <person name="Moran D.A.P."/>
            <person name="Tomita M."/>
            <person name="Numata K."/>
            <person name="Arakawa K."/>
        </authorList>
    </citation>
    <scope>NUCLEOTIDE SEQUENCE</scope>
</reference>
<organism evidence="1 2">
    <name type="scientific">Trichonephila clavata</name>
    <name type="common">Joro spider</name>
    <name type="synonym">Nephila clavata</name>
    <dbReference type="NCBI Taxonomy" id="2740835"/>
    <lineage>
        <taxon>Eukaryota</taxon>
        <taxon>Metazoa</taxon>
        <taxon>Ecdysozoa</taxon>
        <taxon>Arthropoda</taxon>
        <taxon>Chelicerata</taxon>
        <taxon>Arachnida</taxon>
        <taxon>Araneae</taxon>
        <taxon>Araneomorphae</taxon>
        <taxon>Entelegynae</taxon>
        <taxon>Araneoidea</taxon>
        <taxon>Nephilidae</taxon>
        <taxon>Trichonephila</taxon>
    </lineage>
</organism>
<gene>
    <name evidence="1" type="ORF">TNCT_617671</name>
</gene>